<name>A0ABU7VKI5_9BACI</name>
<dbReference type="Proteomes" id="UP001356080">
    <property type="component" value="Unassembled WGS sequence"/>
</dbReference>
<dbReference type="Gene3D" id="3.30.70.890">
    <property type="entry name" value="GHMP kinase, C-terminal domain"/>
    <property type="match status" value="1"/>
</dbReference>
<evidence type="ECO:0000256" key="6">
    <source>
        <dbReference type="ARBA" id="ARBA00022840"/>
    </source>
</evidence>
<evidence type="ECO:0000256" key="5">
    <source>
        <dbReference type="ARBA" id="ARBA00022777"/>
    </source>
</evidence>
<dbReference type="PANTHER" id="PTHR31814:SF2">
    <property type="entry name" value="PHOSPHOMEVALONATE KINASE"/>
    <property type="match status" value="1"/>
</dbReference>
<keyword evidence="4" id="KW-0547">Nucleotide-binding</keyword>
<dbReference type="InterPro" id="IPR036554">
    <property type="entry name" value="GHMP_kinase_C_sf"/>
</dbReference>
<evidence type="ECO:0000313" key="10">
    <source>
        <dbReference type="Proteomes" id="UP001356080"/>
    </source>
</evidence>
<organism evidence="9 10">
    <name type="scientific">Virgibacillus dokdonensis</name>
    <dbReference type="NCBI Taxonomy" id="302167"/>
    <lineage>
        <taxon>Bacteria</taxon>
        <taxon>Bacillati</taxon>
        <taxon>Bacillota</taxon>
        <taxon>Bacilli</taxon>
        <taxon>Bacillales</taxon>
        <taxon>Bacillaceae</taxon>
        <taxon>Virgibacillus</taxon>
    </lineage>
</organism>
<dbReference type="SUPFAM" id="SSF54211">
    <property type="entry name" value="Ribosomal protein S5 domain 2-like"/>
    <property type="match status" value="1"/>
</dbReference>
<evidence type="ECO:0000256" key="4">
    <source>
        <dbReference type="ARBA" id="ARBA00022741"/>
    </source>
</evidence>
<evidence type="ECO:0000256" key="2">
    <source>
        <dbReference type="ARBA" id="ARBA00012958"/>
    </source>
</evidence>
<keyword evidence="10" id="KW-1185">Reference proteome</keyword>
<evidence type="ECO:0000256" key="1">
    <source>
        <dbReference type="ARBA" id="ARBA00005017"/>
    </source>
</evidence>
<reference evidence="9 10" key="1">
    <citation type="submission" date="2024-01" db="EMBL/GenBank/DDBJ databases">
        <title>Survival strategy associated with biotechnological potential of Virgibacillus dokdonensis T4.6 isolated from salt-fermented shrimp paste.</title>
        <authorList>
            <person name="Doan T.V."/>
            <person name="Quach N.T."/>
            <person name="Phi Q.-T."/>
        </authorList>
    </citation>
    <scope>NUCLEOTIDE SEQUENCE [LARGE SCALE GENOMIC DNA]</scope>
    <source>
        <strain evidence="9 10">T4.6</strain>
    </source>
</reference>
<protein>
    <recommendedName>
        <fullName evidence="2">phosphomevalonate kinase</fullName>
        <ecNumber evidence="2">2.7.4.2</ecNumber>
    </recommendedName>
</protein>
<dbReference type="SUPFAM" id="SSF55060">
    <property type="entry name" value="GHMP Kinase, C-terminal domain"/>
    <property type="match status" value="1"/>
</dbReference>
<dbReference type="Pfam" id="PF08544">
    <property type="entry name" value="GHMP_kinases_C"/>
    <property type="match status" value="1"/>
</dbReference>
<dbReference type="NCBIfam" id="TIGR01220">
    <property type="entry name" value="Pmev_kin_Gr_pos"/>
    <property type="match status" value="1"/>
</dbReference>
<dbReference type="InterPro" id="IPR014721">
    <property type="entry name" value="Ribsml_uS5_D2-typ_fold_subgr"/>
</dbReference>
<accession>A0ABU7VKI5</accession>
<dbReference type="InterPro" id="IPR005917">
    <property type="entry name" value="Pmev_kinase_bact"/>
</dbReference>
<comment type="caution">
    <text evidence="9">The sequence shown here is derived from an EMBL/GenBank/DDBJ whole genome shotgun (WGS) entry which is preliminary data.</text>
</comment>
<dbReference type="InterPro" id="IPR013750">
    <property type="entry name" value="GHMP_kinase_C_dom"/>
</dbReference>
<evidence type="ECO:0000259" key="8">
    <source>
        <dbReference type="Pfam" id="PF08544"/>
    </source>
</evidence>
<dbReference type="RefSeq" id="WP_331805919.1">
    <property type="nucleotide sequence ID" value="NZ_JAZHPM010000039.1"/>
</dbReference>
<sequence length="374" mass="40735">MPQSSMIIKTPGKLMVAGEFAVLQPYQQLVVMAVDRFVYATIKDSATNDLHLMDFQLQNIGWEYNGDKVELYSKDKRTTFVQASMTTACNYLNEQHIAIPPFELTIKSELDDESGVKYGLGSSAAVSTSVISAILNKFMPKKPEAKLIYQLAAIAHVVTQGNGSGADVAASSYGGFLNYSSFQAEWLRQAYEESQTLTELIHRHWKYASLEPISLPDSVHVCIGWTGKPASTKKLVEQILKLKTTNSKRFTSFIRHSEQAVANVLAGMKQNNPQLLLQGIKENRHALVAVGRDANVAIETPLLTTLCDIAEQFGGSGKPSGAGGGDCGIAFMPSNQAAKAVLAAWEKAGIKPLALHPYPHGAVVSDIKYINEMK</sequence>
<dbReference type="Gene3D" id="3.30.230.10">
    <property type="match status" value="1"/>
</dbReference>
<dbReference type="InterPro" id="IPR006204">
    <property type="entry name" value="GHMP_kinase_N_dom"/>
</dbReference>
<evidence type="ECO:0000256" key="3">
    <source>
        <dbReference type="ARBA" id="ARBA00022679"/>
    </source>
</evidence>
<evidence type="ECO:0000313" key="9">
    <source>
        <dbReference type="EMBL" id="MEF2293757.1"/>
    </source>
</evidence>
<keyword evidence="3 9" id="KW-0808">Transferase</keyword>
<keyword evidence="6" id="KW-0067">ATP-binding</keyword>
<dbReference type="EC" id="2.7.4.2" evidence="2"/>
<feature type="domain" description="GHMP kinase N-terminal" evidence="7">
    <location>
        <begin position="88"/>
        <end position="175"/>
    </location>
</feature>
<feature type="domain" description="GHMP kinase C-terminal" evidence="8">
    <location>
        <begin position="267"/>
        <end position="350"/>
    </location>
</feature>
<dbReference type="Pfam" id="PF00288">
    <property type="entry name" value="GHMP_kinases_N"/>
    <property type="match status" value="1"/>
</dbReference>
<evidence type="ECO:0000259" key="7">
    <source>
        <dbReference type="Pfam" id="PF00288"/>
    </source>
</evidence>
<dbReference type="PRINTS" id="PR00959">
    <property type="entry name" value="MEVGALKINASE"/>
</dbReference>
<gene>
    <name evidence="9" type="ORF">V2W34_17315</name>
</gene>
<dbReference type="GO" id="GO:0004631">
    <property type="term" value="F:phosphomevalonate kinase activity"/>
    <property type="evidence" value="ECO:0007669"/>
    <property type="project" value="UniProtKB-EC"/>
</dbReference>
<dbReference type="InterPro" id="IPR020568">
    <property type="entry name" value="Ribosomal_Su5_D2-typ_SF"/>
</dbReference>
<proteinExistence type="predicted"/>
<dbReference type="EMBL" id="JAZHPM010000039">
    <property type="protein sequence ID" value="MEF2293757.1"/>
    <property type="molecule type" value="Genomic_DNA"/>
</dbReference>
<dbReference type="InterPro" id="IPR035102">
    <property type="entry name" value="Phosphomevalonate_kinase"/>
</dbReference>
<dbReference type="PANTHER" id="PTHR31814">
    <property type="match status" value="1"/>
</dbReference>
<comment type="pathway">
    <text evidence="1">Isoprenoid biosynthesis; isopentenyl diphosphate biosynthesis via mevalonate pathway; isopentenyl diphosphate from (R)-mevalonate: step 2/3.</text>
</comment>
<keyword evidence="5 9" id="KW-0418">Kinase</keyword>